<accession>A0ACB8S4P0</accession>
<sequence>MSTTYISPLVPLGVQAAFAARSDPAITPTPKILQEFELKDRVGLVTGANRGLGLEMALALLEAGARVVYCVDLPEEPGDEWQAVRAYVERMGAGRLGYVSQNVANQKAMWDLGQMIGDKEGRFDVGIAAAGIAKVMDALDYPKEEFEQVLEVNTGGALFTAQAVGRQMARFGTPGSIILIASGSPTVAYGSSKSAVLQMARSMACELGPKHIRVNTVSPGYFHSPMTIPLLDSPAALAHCNSLIPLGRVATPSEIRGVVTWLASDASTYCTGSDIIVSGGLHAW</sequence>
<dbReference type="EMBL" id="MU275855">
    <property type="protein sequence ID" value="KAI0051087.1"/>
    <property type="molecule type" value="Genomic_DNA"/>
</dbReference>
<keyword evidence="2" id="KW-1185">Reference proteome</keyword>
<gene>
    <name evidence="1" type="ORF">FA95DRAFT_1580827</name>
</gene>
<comment type="caution">
    <text evidence="1">The sequence shown here is derived from an EMBL/GenBank/DDBJ whole genome shotgun (WGS) entry which is preliminary data.</text>
</comment>
<dbReference type="Proteomes" id="UP000814033">
    <property type="component" value="Unassembled WGS sequence"/>
</dbReference>
<evidence type="ECO:0000313" key="1">
    <source>
        <dbReference type="EMBL" id="KAI0051087.1"/>
    </source>
</evidence>
<reference evidence="1" key="1">
    <citation type="submission" date="2021-02" db="EMBL/GenBank/DDBJ databases">
        <authorList>
            <consortium name="DOE Joint Genome Institute"/>
            <person name="Ahrendt S."/>
            <person name="Looney B.P."/>
            <person name="Miyauchi S."/>
            <person name="Morin E."/>
            <person name="Drula E."/>
            <person name="Courty P.E."/>
            <person name="Chicoki N."/>
            <person name="Fauchery L."/>
            <person name="Kohler A."/>
            <person name="Kuo A."/>
            <person name="Labutti K."/>
            <person name="Pangilinan J."/>
            <person name="Lipzen A."/>
            <person name="Riley R."/>
            <person name="Andreopoulos W."/>
            <person name="He G."/>
            <person name="Johnson J."/>
            <person name="Barry K.W."/>
            <person name="Grigoriev I.V."/>
            <person name="Nagy L."/>
            <person name="Hibbett D."/>
            <person name="Henrissat B."/>
            <person name="Matheny P.B."/>
            <person name="Labbe J."/>
            <person name="Martin F."/>
        </authorList>
    </citation>
    <scope>NUCLEOTIDE SEQUENCE</scope>
    <source>
        <strain evidence="1">FP105234-sp</strain>
    </source>
</reference>
<evidence type="ECO:0000313" key="2">
    <source>
        <dbReference type="Proteomes" id="UP000814033"/>
    </source>
</evidence>
<reference evidence="1" key="2">
    <citation type="journal article" date="2022" name="New Phytol.">
        <title>Evolutionary transition to the ectomycorrhizal habit in the genomes of a hyperdiverse lineage of mushroom-forming fungi.</title>
        <authorList>
            <person name="Looney B."/>
            <person name="Miyauchi S."/>
            <person name="Morin E."/>
            <person name="Drula E."/>
            <person name="Courty P.E."/>
            <person name="Kohler A."/>
            <person name="Kuo A."/>
            <person name="LaButti K."/>
            <person name="Pangilinan J."/>
            <person name="Lipzen A."/>
            <person name="Riley R."/>
            <person name="Andreopoulos W."/>
            <person name="He G."/>
            <person name="Johnson J."/>
            <person name="Nolan M."/>
            <person name="Tritt A."/>
            <person name="Barry K.W."/>
            <person name="Grigoriev I.V."/>
            <person name="Nagy L.G."/>
            <person name="Hibbett D."/>
            <person name="Henrissat B."/>
            <person name="Matheny P.B."/>
            <person name="Labbe J."/>
            <person name="Martin F.M."/>
        </authorList>
    </citation>
    <scope>NUCLEOTIDE SEQUENCE</scope>
    <source>
        <strain evidence="1">FP105234-sp</strain>
    </source>
</reference>
<protein>
    <submittedName>
        <fullName evidence="1">NAD(P)-binding protein</fullName>
    </submittedName>
</protein>
<organism evidence="1 2">
    <name type="scientific">Auriscalpium vulgare</name>
    <dbReference type="NCBI Taxonomy" id="40419"/>
    <lineage>
        <taxon>Eukaryota</taxon>
        <taxon>Fungi</taxon>
        <taxon>Dikarya</taxon>
        <taxon>Basidiomycota</taxon>
        <taxon>Agaricomycotina</taxon>
        <taxon>Agaricomycetes</taxon>
        <taxon>Russulales</taxon>
        <taxon>Auriscalpiaceae</taxon>
        <taxon>Auriscalpium</taxon>
    </lineage>
</organism>
<proteinExistence type="predicted"/>
<name>A0ACB8S4P0_9AGAM</name>